<gene>
    <name evidence="3" type="ORF">GCM10010201_08580</name>
</gene>
<dbReference type="Pfam" id="PF19054">
    <property type="entry name" value="DUF5753"/>
    <property type="match status" value="1"/>
</dbReference>
<dbReference type="Gene3D" id="1.10.260.40">
    <property type="entry name" value="lambda repressor-like DNA-binding domains"/>
    <property type="match status" value="1"/>
</dbReference>
<feature type="compositionally biased region" description="Low complexity" evidence="1">
    <location>
        <begin position="1"/>
        <end position="10"/>
    </location>
</feature>
<dbReference type="InterPro" id="IPR010982">
    <property type="entry name" value="Lambda_DNA-bd_dom_sf"/>
</dbReference>
<keyword evidence="4" id="KW-1185">Reference proteome</keyword>
<dbReference type="Proteomes" id="UP001499978">
    <property type="component" value="Unassembled WGS sequence"/>
</dbReference>
<comment type="caution">
    <text evidence="3">The sequence shown here is derived from an EMBL/GenBank/DDBJ whole genome shotgun (WGS) entry which is preliminary data.</text>
</comment>
<evidence type="ECO:0000313" key="4">
    <source>
        <dbReference type="Proteomes" id="UP001499978"/>
    </source>
</evidence>
<proteinExistence type="predicted"/>
<feature type="region of interest" description="Disordered" evidence="1">
    <location>
        <begin position="1"/>
        <end position="23"/>
    </location>
</feature>
<feature type="domain" description="DUF5753" evidence="2">
    <location>
        <begin position="124"/>
        <end position="295"/>
    </location>
</feature>
<evidence type="ECO:0000313" key="3">
    <source>
        <dbReference type="EMBL" id="GAA2514638.1"/>
    </source>
</evidence>
<evidence type="ECO:0000259" key="2">
    <source>
        <dbReference type="Pfam" id="PF19054"/>
    </source>
</evidence>
<dbReference type="InterPro" id="IPR043917">
    <property type="entry name" value="DUF5753"/>
</dbReference>
<protein>
    <submittedName>
        <fullName evidence="3">Helix-turn-helix transcriptional regulator</fullName>
    </submittedName>
</protein>
<accession>A0ABP6AH23</accession>
<organism evidence="3 4">
    <name type="scientific">Pilimelia columellifera subsp. columellifera</name>
    <dbReference type="NCBI Taxonomy" id="706583"/>
    <lineage>
        <taxon>Bacteria</taxon>
        <taxon>Bacillati</taxon>
        <taxon>Actinomycetota</taxon>
        <taxon>Actinomycetes</taxon>
        <taxon>Micromonosporales</taxon>
        <taxon>Micromonosporaceae</taxon>
        <taxon>Pilimelia</taxon>
    </lineage>
</organism>
<sequence length="300" mass="33173">MTTEASVPGGPSSPPVDPVAGPTVVRRQLGRRLRQLRENASIRSGEHESPEQVSAHRELGISRAKLYRLEGGQHSAKPQDVAALCRHYRASDEETDALVALALATQEDGWWHAFGDIAVPEWFSLYVDLEPAASAIRSYESELIPGLLQTRDYAETIYRVHNPTFSDDQIAQRAALRLRRQTLLDRVAPPTLHVVLSETAVRRTVGNPAIMATQVERLRRLAERPNITIEIIPFSAGAHAGMEGSFVILDFPDPTDGPSVVYLETAVSAVYLQKTEDLVKYNEIFTRTQAAATPIEEFTV</sequence>
<name>A0ABP6AH23_9ACTN</name>
<dbReference type="Pfam" id="PF13560">
    <property type="entry name" value="HTH_31"/>
    <property type="match status" value="1"/>
</dbReference>
<reference evidence="4" key="1">
    <citation type="journal article" date="2019" name="Int. J. Syst. Evol. Microbiol.">
        <title>The Global Catalogue of Microorganisms (GCM) 10K type strain sequencing project: providing services to taxonomists for standard genome sequencing and annotation.</title>
        <authorList>
            <consortium name="The Broad Institute Genomics Platform"/>
            <consortium name="The Broad Institute Genome Sequencing Center for Infectious Disease"/>
            <person name="Wu L."/>
            <person name="Ma J."/>
        </authorList>
    </citation>
    <scope>NUCLEOTIDE SEQUENCE [LARGE SCALE GENOMIC DNA]</scope>
    <source>
        <strain evidence="4">JCM 3367</strain>
    </source>
</reference>
<dbReference type="RefSeq" id="WP_344168522.1">
    <property type="nucleotide sequence ID" value="NZ_BAAARY010000002.1"/>
</dbReference>
<dbReference type="EMBL" id="BAAARY010000002">
    <property type="protein sequence ID" value="GAA2514638.1"/>
    <property type="molecule type" value="Genomic_DNA"/>
</dbReference>
<evidence type="ECO:0000256" key="1">
    <source>
        <dbReference type="SAM" id="MobiDB-lite"/>
    </source>
</evidence>